<accession>A0A7I7XW01</accession>
<reference evidence="1" key="1">
    <citation type="journal article" date="2019" name="Emerg. Microbes Infect.">
        <title>Comprehensive subspecies identification of 175 nontuberculous mycobacteria species based on 7547 genomic profiles.</title>
        <authorList>
            <person name="Matsumoto Y."/>
            <person name="Kinjo T."/>
            <person name="Motooka D."/>
            <person name="Nabeya D."/>
            <person name="Jung N."/>
            <person name="Uechi K."/>
            <person name="Horii T."/>
            <person name="Iida T."/>
            <person name="Fujita J."/>
            <person name="Nakamura S."/>
        </authorList>
    </citation>
    <scope>NUCLEOTIDE SEQUENCE [LARGE SCALE GENOMIC DNA]</scope>
    <source>
        <strain evidence="1">JCM 13671</strain>
    </source>
</reference>
<dbReference type="Proteomes" id="UP000466931">
    <property type="component" value="Chromosome"/>
</dbReference>
<dbReference type="EMBL" id="AP022612">
    <property type="protein sequence ID" value="BBZ33417.1"/>
    <property type="molecule type" value="Genomic_DNA"/>
</dbReference>
<keyword evidence="2" id="KW-1185">Reference proteome</keyword>
<organism evidence="1 2">
    <name type="scientific">Mycolicibacterium confluentis</name>
    <dbReference type="NCBI Taxonomy" id="28047"/>
    <lineage>
        <taxon>Bacteria</taxon>
        <taxon>Bacillati</taxon>
        <taxon>Actinomycetota</taxon>
        <taxon>Actinomycetes</taxon>
        <taxon>Mycobacteriales</taxon>
        <taxon>Mycobacteriaceae</taxon>
        <taxon>Mycolicibacterium</taxon>
    </lineage>
</organism>
<sequence length="197" mass="20835">MAVHKTPSNVGAVSLAPVVVMGRAGDLSAAISCALAEARIEAAFVGEPLPSPEAGQRGPELDGVPSEADAVLVLVDRAAVQGIVGESDSWWKRRVNRTREGDICAVVTDAVLGIGGRRLLVLCDGRGTTPHQRSRVIRWVRHLTLRIHYECSINGLDGLGVAYEVVVDDAEAKRIARSVVEWHVGVTGGTPNPLAPL</sequence>
<dbReference type="AlphaFoldDB" id="A0A7I7XW01"/>
<protein>
    <submittedName>
        <fullName evidence="1">Uncharacterized protein</fullName>
    </submittedName>
</protein>
<reference evidence="1" key="2">
    <citation type="submission" date="2020-02" db="EMBL/GenBank/DDBJ databases">
        <authorList>
            <person name="Matsumoto Y."/>
            <person name="Motooka D."/>
            <person name="Nakamura S."/>
        </authorList>
    </citation>
    <scope>NUCLEOTIDE SEQUENCE</scope>
    <source>
        <strain evidence="1">JCM 13671</strain>
    </source>
</reference>
<proteinExistence type="predicted"/>
<evidence type="ECO:0000313" key="2">
    <source>
        <dbReference type="Proteomes" id="UP000466931"/>
    </source>
</evidence>
<name>A0A7I7XW01_9MYCO</name>
<gene>
    <name evidence="1" type="ORF">MCNF_20220</name>
</gene>
<evidence type="ECO:0000313" key="1">
    <source>
        <dbReference type="EMBL" id="BBZ33417.1"/>
    </source>
</evidence>